<reference evidence="14 15" key="1">
    <citation type="submission" date="2015-06" db="EMBL/GenBank/DDBJ databases">
        <title>Genome sequencing of Thermotogales isolates from hydrothermal vents.</title>
        <authorList>
            <person name="Haverkamp T.H."/>
            <person name="Kublanov I.V."/>
            <person name="Nesbo C.L."/>
        </authorList>
    </citation>
    <scope>NUCLEOTIDE SEQUENCE [LARGE SCALE GENOMIC DNA]</scope>
    <source>
        <strain evidence="15">ik275mar</strain>
    </source>
</reference>
<dbReference type="Gene3D" id="3.40.140.10">
    <property type="entry name" value="Cytidine Deaminase, domain 2"/>
    <property type="match status" value="1"/>
</dbReference>
<comment type="caution">
    <text evidence="14">The sequence shown here is derived from an EMBL/GenBank/DDBJ whole genome shotgun (WGS) entry which is preliminary data.</text>
</comment>
<dbReference type="EMBL" id="LBFC01000022">
    <property type="protein sequence ID" value="ONN26795.1"/>
    <property type="molecule type" value="Genomic_DNA"/>
</dbReference>
<dbReference type="NCBIfam" id="NF004064">
    <property type="entry name" value="PRK05578.1"/>
    <property type="match status" value="1"/>
</dbReference>
<dbReference type="PROSITE" id="PS51747">
    <property type="entry name" value="CYT_DCMP_DEAMINASES_2"/>
    <property type="match status" value="1"/>
</dbReference>
<evidence type="ECO:0000256" key="11">
    <source>
        <dbReference type="ARBA" id="ARBA00049558"/>
    </source>
</evidence>
<comment type="similarity">
    <text evidence="3 12">Belongs to the cytidine and deoxycytidylate deaminase family.</text>
</comment>
<dbReference type="Proteomes" id="UP000242616">
    <property type="component" value="Unassembled WGS sequence"/>
</dbReference>
<evidence type="ECO:0000256" key="12">
    <source>
        <dbReference type="RuleBase" id="RU364006"/>
    </source>
</evidence>
<evidence type="ECO:0000256" key="6">
    <source>
        <dbReference type="ARBA" id="ARBA00022723"/>
    </source>
</evidence>
<dbReference type="SUPFAM" id="SSF53927">
    <property type="entry name" value="Cytidine deaminase-like"/>
    <property type="match status" value="1"/>
</dbReference>
<dbReference type="InterPro" id="IPR002125">
    <property type="entry name" value="CMP_dCMP_dom"/>
</dbReference>
<dbReference type="CDD" id="cd01283">
    <property type="entry name" value="cytidine_deaminase"/>
    <property type="match status" value="1"/>
</dbReference>
<proteinExistence type="inferred from homology"/>
<evidence type="ECO:0000256" key="5">
    <source>
        <dbReference type="ARBA" id="ARBA00018266"/>
    </source>
</evidence>
<dbReference type="InterPro" id="IPR050202">
    <property type="entry name" value="Cyt/Deoxycyt_deaminase"/>
</dbReference>
<evidence type="ECO:0000313" key="15">
    <source>
        <dbReference type="Proteomes" id="UP000242616"/>
    </source>
</evidence>
<comment type="function">
    <text evidence="2 12">This enzyme scavenges exogenous and endogenous cytidine and 2'-deoxycytidine for UMP synthesis.</text>
</comment>
<dbReference type="Pfam" id="PF00383">
    <property type="entry name" value="dCMP_cyt_deam_1"/>
    <property type="match status" value="1"/>
</dbReference>
<dbReference type="GO" id="GO:0004126">
    <property type="term" value="F:cytidine deaminase activity"/>
    <property type="evidence" value="ECO:0007669"/>
    <property type="project" value="UniProtKB-EC"/>
</dbReference>
<dbReference type="NCBIfam" id="TIGR01354">
    <property type="entry name" value="cyt_deam_tetra"/>
    <property type="match status" value="1"/>
</dbReference>
<name>A0ABX3IG42_9BACT</name>
<evidence type="ECO:0000256" key="7">
    <source>
        <dbReference type="ARBA" id="ARBA00022801"/>
    </source>
</evidence>
<keyword evidence="6 12" id="KW-0479">Metal-binding</keyword>
<comment type="catalytic activity">
    <reaction evidence="11 12">
        <text>cytidine + H2O + H(+) = uridine + NH4(+)</text>
        <dbReference type="Rhea" id="RHEA:16069"/>
        <dbReference type="ChEBI" id="CHEBI:15377"/>
        <dbReference type="ChEBI" id="CHEBI:15378"/>
        <dbReference type="ChEBI" id="CHEBI:16704"/>
        <dbReference type="ChEBI" id="CHEBI:17562"/>
        <dbReference type="ChEBI" id="CHEBI:28938"/>
        <dbReference type="EC" id="3.5.4.5"/>
    </reaction>
</comment>
<comment type="catalytic activity">
    <reaction evidence="10 12">
        <text>2'-deoxycytidine + H2O + H(+) = 2'-deoxyuridine + NH4(+)</text>
        <dbReference type="Rhea" id="RHEA:13433"/>
        <dbReference type="ChEBI" id="CHEBI:15377"/>
        <dbReference type="ChEBI" id="CHEBI:15378"/>
        <dbReference type="ChEBI" id="CHEBI:15698"/>
        <dbReference type="ChEBI" id="CHEBI:16450"/>
        <dbReference type="ChEBI" id="CHEBI:28938"/>
        <dbReference type="EC" id="3.5.4.5"/>
    </reaction>
</comment>
<accession>A0ABX3IG42</accession>
<feature type="domain" description="CMP/dCMP-type deaminase" evidence="13">
    <location>
        <begin position="1"/>
        <end position="125"/>
    </location>
</feature>
<dbReference type="RefSeq" id="WP_075666460.1">
    <property type="nucleotide sequence ID" value="NZ_LBFC01000022.1"/>
</dbReference>
<evidence type="ECO:0000259" key="13">
    <source>
        <dbReference type="PROSITE" id="PS51747"/>
    </source>
</evidence>
<dbReference type="InterPro" id="IPR016193">
    <property type="entry name" value="Cytidine_deaminase-like"/>
</dbReference>
<evidence type="ECO:0000256" key="4">
    <source>
        <dbReference type="ARBA" id="ARBA00012783"/>
    </source>
</evidence>
<gene>
    <name evidence="14" type="ORF">XJ44_07995</name>
</gene>
<dbReference type="InterPro" id="IPR016192">
    <property type="entry name" value="APOBEC/CMP_deaminase_Zn-bd"/>
</dbReference>
<evidence type="ECO:0000256" key="9">
    <source>
        <dbReference type="ARBA" id="ARBA00032005"/>
    </source>
</evidence>
<protein>
    <recommendedName>
        <fullName evidence="5 12">Cytidine deaminase</fullName>
        <ecNumber evidence="4 12">3.5.4.5</ecNumber>
    </recommendedName>
    <alternativeName>
        <fullName evidence="9 12">Cytidine aminohydrolase</fullName>
    </alternativeName>
</protein>
<keyword evidence="15" id="KW-1185">Reference proteome</keyword>
<dbReference type="InterPro" id="IPR006262">
    <property type="entry name" value="Cyt_deam_tetra"/>
</dbReference>
<evidence type="ECO:0000256" key="8">
    <source>
        <dbReference type="ARBA" id="ARBA00022833"/>
    </source>
</evidence>
<evidence type="ECO:0000256" key="10">
    <source>
        <dbReference type="ARBA" id="ARBA00049252"/>
    </source>
</evidence>
<keyword evidence="7 12" id="KW-0378">Hydrolase</keyword>
<evidence type="ECO:0000256" key="3">
    <source>
        <dbReference type="ARBA" id="ARBA00006576"/>
    </source>
</evidence>
<dbReference type="PANTHER" id="PTHR11644">
    <property type="entry name" value="CYTIDINE DEAMINASE"/>
    <property type="match status" value="1"/>
</dbReference>
<evidence type="ECO:0000313" key="14">
    <source>
        <dbReference type="EMBL" id="ONN26795.1"/>
    </source>
</evidence>
<dbReference type="PANTHER" id="PTHR11644:SF2">
    <property type="entry name" value="CYTIDINE DEAMINASE"/>
    <property type="match status" value="1"/>
</dbReference>
<sequence length="129" mass="13904">MSNKLIALAKDAMKRAYAPYSSFKVGAALLTKTGKVFTGSNVENASYGLTCCAERIAIFKAVSEGEKEFDTLVVVGDTEDPISPCGACRQVMAEFGDFKVILVGKNGAVKETTVGELLPDYFKKEHLNK</sequence>
<evidence type="ECO:0000256" key="1">
    <source>
        <dbReference type="ARBA" id="ARBA00001947"/>
    </source>
</evidence>
<organism evidence="14 15">
    <name type="scientific">Thermosipho affectus</name>
    <dbReference type="NCBI Taxonomy" id="660294"/>
    <lineage>
        <taxon>Bacteria</taxon>
        <taxon>Thermotogati</taxon>
        <taxon>Thermotogota</taxon>
        <taxon>Thermotogae</taxon>
        <taxon>Thermotogales</taxon>
        <taxon>Fervidobacteriaceae</taxon>
        <taxon>Thermosipho</taxon>
    </lineage>
</organism>
<keyword evidence="8 12" id="KW-0862">Zinc</keyword>
<dbReference type="EC" id="3.5.4.5" evidence="4 12"/>
<dbReference type="PROSITE" id="PS00903">
    <property type="entry name" value="CYT_DCMP_DEAMINASES_1"/>
    <property type="match status" value="1"/>
</dbReference>
<comment type="cofactor">
    <cofactor evidence="1 12">
        <name>Zn(2+)</name>
        <dbReference type="ChEBI" id="CHEBI:29105"/>
    </cofactor>
</comment>
<evidence type="ECO:0000256" key="2">
    <source>
        <dbReference type="ARBA" id="ARBA00003949"/>
    </source>
</evidence>